<dbReference type="InterPro" id="IPR036390">
    <property type="entry name" value="WH_DNA-bd_sf"/>
</dbReference>
<keyword evidence="5" id="KW-1185">Reference proteome</keyword>
<gene>
    <name evidence="4" type="ORF">CBF32_04290</name>
</gene>
<keyword evidence="3" id="KW-0119">Carbohydrate metabolism</keyword>
<dbReference type="InterPro" id="IPR043129">
    <property type="entry name" value="ATPase_NBD"/>
</dbReference>
<dbReference type="Gene3D" id="3.30.420.40">
    <property type="match status" value="1"/>
</dbReference>
<dbReference type="SUPFAM" id="SSF53067">
    <property type="entry name" value="Actin-like ATPase domain"/>
    <property type="match status" value="1"/>
</dbReference>
<protein>
    <submittedName>
        <fullName evidence="4">Uncharacterized protein</fullName>
    </submittedName>
</protein>
<dbReference type="SUPFAM" id="SSF46785">
    <property type="entry name" value="Winged helix' DNA-binding domain"/>
    <property type="match status" value="1"/>
</dbReference>
<dbReference type="PANTHER" id="PTHR18964">
    <property type="entry name" value="ROK (REPRESSOR, ORF, KINASE) FAMILY"/>
    <property type="match status" value="1"/>
</dbReference>
<organism evidence="4 5">
    <name type="scientific">Vagococcus fluvialis</name>
    <dbReference type="NCBI Taxonomy" id="2738"/>
    <lineage>
        <taxon>Bacteria</taxon>
        <taxon>Bacillati</taxon>
        <taxon>Bacillota</taxon>
        <taxon>Bacilli</taxon>
        <taxon>Lactobacillales</taxon>
        <taxon>Enterococcaceae</taxon>
        <taxon>Vagococcus</taxon>
    </lineage>
</organism>
<name>A0A369B2D7_9ENTE</name>
<dbReference type="Proteomes" id="UP000288197">
    <property type="component" value="Unassembled WGS sequence"/>
</dbReference>
<evidence type="ECO:0000313" key="4">
    <source>
        <dbReference type="EMBL" id="RSU03897.1"/>
    </source>
</evidence>
<dbReference type="GeneID" id="63145830"/>
<accession>A0A369B2D7</accession>
<dbReference type="PANTHER" id="PTHR18964:SF149">
    <property type="entry name" value="BIFUNCTIONAL UDP-N-ACETYLGLUCOSAMINE 2-EPIMERASE_N-ACETYLMANNOSAMINE KINASE"/>
    <property type="match status" value="1"/>
</dbReference>
<comment type="function">
    <text evidence="1">Transcriptional repressor of xylose-utilizing enzymes.</text>
</comment>
<dbReference type="InterPro" id="IPR036388">
    <property type="entry name" value="WH-like_DNA-bd_sf"/>
</dbReference>
<evidence type="ECO:0000256" key="3">
    <source>
        <dbReference type="ARBA" id="ARBA00022629"/>
    </source>
</evidence>
<comment type="similarity">
    <text evidence="2">Belongs to the ROK (NagC/XylR) family.</text>
</comment>
<comment type="caution">
    <text evidence="4">The sequence shown here is derived from an EMBL/GenBank/DDBJ whole genome shotgun (WGS) entry which is preliminary data.</text>
</comment>
<dbReference type="AlphaFoldDB" id="A0A369B2D7"/>
<dbReference type="RefSeq" id="WP_114289044.1">
    <property type="nucleotide sequence ID" value="NZ_CP122523.1"/>
</dbReference>
<evidence type="ECO:0000256" key="2">
    <source>
        <dbReference type="ARBA" id="ARBA00006479"/>
    </source>
</evidence>
<proteinExistence type="inferred from homology"/>
<reference evidence="4 5" key="1">
    <citation type="submission" date="2017-05" db="EMBL/GenBank/DDBJ databases">
        <title>Vagococcus spp. assemblies.</title>
        <authorList>
            <person name="Gulvik C.A."/>
        </authorList>
    </citation>
    <scope>NUCLEOTIDE SEQUENCE [LARGE SCALE GENOMIC DNA]</scope>
    <source>
        <strain evidence="4 5">NCFB 2497</strain>
    </source>
</reference>
<dbReference type="Gene3D" id="1.10.10.10">
    <property type="entry name" value="Winged helix-like DNA-binding domain superfamily/Winged helix DNA-binding domain"/>
    <property type="match status" value="1"/>
</dbReference>
<evidence type="ECO:0000313" key="5">
    <source>
        <dbReference type="Proteomes" id="UP000288197"/>
    </source>
</evidence>
<dbReference type="EMBL" id="NGJX01000003">
    <property type="protein sequence ID" value="RSU03897.1"/>
    <property type="molecule type" value="Genomic_DNA"/>
</dbReference>
<dbReference type="GO" id="GO:0042732">
    <property type="term" value="P:D-xylose metabolic process"/>
    <property type="evidence" value="ECO:0007669"/>
    <property type="project" value="UniProtKB-KW"/>
</dbReference>
<dbReference type="Pfam" id="PF00480">
    <property type="entry name" value="ROK"/>
    <property type="match status" value="1"/>
</dbReference>
<dbReference type="OrthoDB" id="6501901at2"/>
<dbReference type="InterPro" id="IPR000600">
    <property type="entry name" value="ROK"/>
</dbReference>
<dbReference type="CDD" id="cd23763">
    <property type="entry name" value="ASKHA_ATPase_ROK"/>
    <property type="match status" value="1"/>
</dbReference>
<evidence type="ECO:0000256" key="1">
    <source>
        <dbReference type="ARBA" id="ARBA00002486"/>
    </source>
</evidence>
<sequence length="339" mass="38322">MKASNPQRVRKDNLFFLMSLIREYGPLSKRELSEKSGLSVVTINKLIPELLSKELIEPYSTDVVTGGRYAITYTFNQNKCHSLIIKMVEKEKEMFFYFYVCDLLGEIIEEKEISGENLEWLDILSFIESFKKEYPKIKAIVLGIPGVETSGVITLADYPVLQGKNIKDELEERFDCTVLVENDVNAAILGFSKKEEAHLIIAGIYYPVGFPPGGGVSLGQKLLKGCNNFVGEVAMLPLNVDWSEKNIPHVDLKNHFLDIAKTFISLYDPHQIVVYLSKSRLTKQQLADINQALEVAFPLLKLPKIVISEEFNHDYFLGLESLGLEALNQVLKNEIEIGE</sequence>
<keyword evidence="3" id="KW-0859">Xylose metabolism</keyword>